<dbReference type="Gene3D" id="3.50.50.60">
    <property type="entry name" value="FAD/NAD(P)-binding domain"/>
    <property type="match status" value="1"/>
</dbReference>
<dbReference type="Pfam" id="PF13738">
    <property type="entry name" value="Pyr_redox_3"/>
    <property type="match status" value="1"/>
</dbReference>
<evidence type="ECO:0000256" key="3">
    <source>
        <dbReference type="ARBA" id="ARBA00022553"/>
    </source>
</evidence>
<dbReference type="GO" id="GO:0004315">
    <property type="term" value="F:3-oxoacyl-[acyl-carrier-protein] synthase activity"/>
    <property type="evidence" value="ECO:0007669"/>
    <property type="project" value="InterPro"/>
</dbReference>
<dbReference type="Pfam" id="PF08242">
    <property type="entry name" value="Methyltransf_12"/>
    <property type="match status" value="1"/>
</dbReference>
<evidence type="ECO:0000256" key="5">
    <source>
        <dbReference type="ARBA" id="ARBA00023268"/>
    </source>
</evidence>
<accession>A0A0F7EWT2</accession>
<dbReference type="Gene3D" id="3.40.366.10">
    <property type="entry name" value="Malonyl-Coenzyme A Acyl Carrier Protein, domain 2"/>
    <property type="match status" value="1"/>
</dbReference>
<dbReference type="InterPro" id="IPR016035">
    <property type="entry name" value="Acyl_Trfase/lysoPLipase"/>
</dbReference>
<evidence type="ECO:0000259" key="7">
    <source>
        <dbReference type="PROSITE" id="PS50075"/>
    </source>
</evidence>
<dbReference type="InterPro" id="IPR036188">
    <property type="entry name" value="FAD/NAD-bd_sf"/>
</dbReference>
<dbReference type="Gene3D" id="3.40.47.10">
    <property type="match status" value="3"/>
</dbReference>
<dbReference type="Pfam" id="PF00378">
    <property type="entry name" value="ECH_1"/>
    <property type="match status" value="3"/>
</dbReference>
<dbReference type="InterPro" id="IPR009081">
    <property type="entry name" value="PP-bd_ACP"/>
</dbReference>
<evidence type="ECO:0000256" key="6">
    <source>
        <dbReference type="SAM" id="MobiDB-lite"/>
    </source>
</evidence>
<dbReference type="InterPro" id="IPR050091">
    <property type="entry name" value="PKS_NRPS_Biosynth_Enz"/>
</dbReference>
<proteinExistence type="evidence at transcript level"/>
<evidence type="ECO:0000256" key="1">
    <source>
        <dbReference type="ARBA" id="ARBA00007061"/>
    </source>
</evidence>
<comment type="similarity">
    <text evidence="1">Belongs to the thiolase-like superfamily. HMG-CoA synthase family.</text>
</comment>
<protein>
    <submittedName>
        <fullName evidence="9">Putative polyketide synthase</fullName>
    </submittedName>
</protein>
<dbReference type="InterPro" id="IPR029063">
    <property type="entry name" value="SAM-dependent_MTases_sf"/>
</dbReference>
<dbReference type="SUPFAM" id="SSF52151">
    <property type="entry name" value="FabD/lysophospholipase-like"/>
    <property type="match status" value="1"/>
</dbReference>
<evidence type="ECO:0000259" key="8">
    <source>
        <dbReference type="PROSITE" id="PS52004"/>
    </source>
</evidence>
<dbReference type="Gene3D" id="3.40.50.720">
    <property type="entry name" value="NAD(P)-binding Rossmann-like Domain"/>
    <property type="match status" value="1"/>
</dbReference>
<name>A0A0F7EWT2_9DINO</name>
<feature type="domain" description="Ketosynthase family 3 (KS3)" evidence="8">
    <location>
        <begin position="3032"/>
        <end position="3461"/>
    </location>
</feature>
<evidence type="ECO:0000313" key="9">
    <source>
        <dbReference type="EMBL" id="AKG25417.1"/>
    </source>
</evidence>
<dbReference type="Pfam" id="PF00550">
    <property type="entry name" value="PP-binding"/>
    <property type="match status" value="3"/>
</dbReference>
<dbReference type="PROSITE" id="PS52004">
    <property type="entry name" value="KS3_2"/>
    <property type="match status" value="2"/>
</dbReference>
<dbReference type="SMART" id="SM00822">
    <property type="entry name" value="PKS_KR"/>
    <property type="match status" value="1"/>
</dbReference>
<sequence>VYERSAVSKLCNNVIAKEISSFSDTCQASCVSILEVGAGTGATTSRILPRLDPIRSRYVFTDISGKFLQSARNRFSQYEFVDYEIFDVEKDPRLQGFATQQFDIIVAVNVLHATKNMAVTMHNVGCLLRPGGRLIVREVTEFSAPEALSFGLAEGWWRFEDKRRRPNCPLLPMEGWKDLLHEVGFSEPIVLPIHGLQGDVVFVSSWCTEKLCKSTGERHPMVRSDVTYVISGGMGGLGLLTARVLAELGAKNMILLSRSDQVASGSEVDWEWLSGSCLNIKRIQCDVSKEGDVAELDEVIRKMNAPLAGIFHAAGIVNDATIANQNAEKLRSVYEPKVEGAWKLHDLAQRLGVTLDFFVVYSSVAGLLGSMGQSNHAAANTCIDAIVHWRRSRGLAAQSIQWGAVSDIGYAARHNADEEATKHGIYSIGRRLARDALESVLQRADNPQISVVPFDWARFFEARNRTKLVLFFASSGHRHHSKKVPFLSTSPTSSNVVTPFGVSSEAIHAHVRESVRKLIGSRVKNKEPLVEAGMDSLLAIEFRNNLLVQFPSVAIPVTVTFDYPTIDDITDFIRNNTEDAAVNDWGSGRPQLANEPIAIIGVSCRFPGGSTPEQFWENLCAKMFSVTEIPFSRWNVDEFYDPDPGVEGKTYARHGAFIDGAEFFDAAFFGISEAEAKSMDPQQRLLLEVTYDAFVRAGYDKDKLGDSSTGVFVGQMNNDWSNMGLVSRAGPYSGTGMSASISANRLSYVFGLKGPSMTIDTACSSSLVAVDSAVEKLHRGVCAMAVAAGVNLLLSPAPFVVESKARMLSPDGVCRVFDENAAGFVRGEGCGAVIMKRLSDAEADGDTVLALIRGSAVNQDGRSSSLTAPNGPSQQEVIRAALRDADIAPSDVDFVETHGTGTALGDPIEMGALKAVFSEKREAQLILGALKTNIGHLEGAAGIAGLIKAILILHHRQVPPNLHLSTLNPHIDLQDFPVEFPDLVLDLTRRTEERPLVAGVSCFGIGGTNAHIVLSEHLERVAKPLVRRCPLSDSSGVKFARDSTFPLMTVGRNHDRIRSVPNEKKPVTPLAFDVRTVFFPFTKVVRRIIVPCRFSPLSFTTLLADVDAGPTGPILFSTGTDYDQGRRLFCTGLDTSVSNWGDADVAALTGLDKYARLVQTLDTYSLPVITVVEGACRGGGMLFPAVASIVIATRDATFGFPEIRIGALPGVVSVAARRRMSDAVCRRWMLTGDVMTADVAKQVGLVDIVCETDEVEAIVRHVTDQVESLSLESIVKLRQCLRSEYVSSVSAPLGLDYMSDFPHVALHANGVSFVELKNPEPEQKKTATHYAWLKLFQTFDALGKQHAADLNGAIAATLTRVRAVVVKIQAGWQAVVSDEVLEEMQIRLRKLDIPTICFLEGSLDITQLAFASHFDYRIASSNLVVKLMVRGADFASRPASSFVYSTLCSTVGQATASKIFFKPGEEMNSEECVNLGAVHEISDVEASAHDLAARVASMPGFACSATLRLLRPSMCDEMGSFRWHQVLEGDSSSLPKQIFLNMTPQAMAEVVDTVRQCKSTIVLRCASKRRENYPVDDIEPVSQKLYVEIFDALRNHPFPIVTVVEGPCAESGVLCAAASTVVLANHEAVFSFPAIYNDDSFNRVVFSALQLRVRAAVIERWALAGEDIHVVEAQRVGLVDTACGSEEIEARLAQMLSKLQTSLPAVAETVAEQIPSVAPQKNTCIPEDFTPSHIDVDVNDDGVAVVELRSPELDGDKRVNPEWASDMLSVFLTILGAQCDLGASQKVLRAVLVKFHGSSEAVLPDSVLEQVRIHLRKCEIPTICFVEGNLSISQFAFAMYFDYRIASSNLTVKLMSNCADSTSQPVSSLVYSAFCSIVGPATAMKVFLKMNETINADEVLNLAFLHEISDAKGYAYERTLQIASMLAGFSSSTRVRIMRPSVHSEMASVSQERHQELEDNTTSSYDPSSVPFANAQPLQYERSSEAEYIKCPPIKIDVKSNTKFLADVLEQVRECKGVIVFRCNANLVDKSPRVPPEMYIELLETLQKHPLPIITVVEGECTESDIVFAVGASIVLSRNNASFTFPDSYAANSVLFVALVSALQRKRWSRTYNSSRLPSLSWVLAGETIGIAQAMEAGLVDIACAANETEDRLHTILARFDEVEPSVLQQARLLPAKTVERALIMMGSVSRRTPTVDSSPQSVRLCVEEQSGVALMELSNPKLFNTIDGALMEDLRSSVAALKSCPGKTISSVVLQGQGDHFCAGGNPHRQVSSHLSVSEIAHTLARMPFLDLDVPIVCAVHGFVVGGGLAIMLQCDYRIAVSDTRFSFGNLSRGVSPLMLLSRTLPHAVGHPAAMKLFLTDEEISAEAALHLGLIHEVYPSVQEAQRAAYDRAFQIGCMPRAIRSEMCAFRPPLGDSRVAQEIISHARCIKSGQGHQLSGPIPTPLRNTLREGMLPLASRENAGILWMELYCPSWYVKQSEMEVFDKERGIGDVIGKYTGGLGQEEFRFATDDEDAVSMALTAVRRLMDRLTQTWGPDVWKRIGRLEVGTESAVDRSKSIKTYLMEMFESHGNTSVEGVDTYNACYGGTSAFFNTVSWVQSEAWNGRYGLVVVSDVADGQREQRFNLGAAAVAFVVGPDAPVVLLPERSHCSLHRFDFFKPIGWNSMAPIMDGKYSIECYMDCLDKCQRDLGATMSDALNNHDYFVAHSGGGFHVVKKAFDRFVRNADAELTASERDELFNEKALESTRILKKIGPTHTASLFVNLYSLLASEGERVAGKTALLFAYGSGSVASMYRLFIRSKPHIQALHEFERVLAQRSTLVSPQDMMYLHDTYEATWKRFNFRPGIGSTEVSRSRYREYREKNTEADVYYLTEVDGYGRRFYRRGGPSNNSDANTTARSPGSSFVGVEDNSGNHHAFIIDAVRTSVHHLVGIKTVEDDMPLMDAGIDSLGAVELRSSLAKVFPTIPLSDTLIFNYPTIAELAAHLFDIIKMPIGEKQLGRHALNEPTYNVTPIPMKEISPPNQYVDCQREPIAIVGMSCRLPENYDAPSRLWEGLINKMDSVREIPFSRWNVDEFDYQNTLGIDEGGGEISARPRHGAFVRNVEAFNAAFFGISSDEAMSMDPHQRLILEVAYEAFRAAGYTKESLRSSNTGVFVGMSNNDWSRVSATNINPFSGTGAAASIVANRVSYTFGLKGPSLTVDTACSSSLVAVDLACEKLRSGTCSLALASGVNLLLAPEAYASLSVAQMLSPDGVCRTFDEDANGFVRGEGCGAVVLKRLSDAQAEGNTILALIRSTSVNQDGRSSSLTAPHGPSQQDVLRAALRDANIAPHDVDFIETHGTGTALGDPVEVEALKAVFCTPNRTHPLVLGALKTNIGHLEAAAGIASLIKAVLVLRHRLVPPNLHLSKLNPRLNLDDGAVTFVFPKEAMSLQSRDKLLVVGVSSFGFGGTNAHVILSETPTPTTAGVSEDQQNETHPLHTNSSLCQREFPLSCEEQNDPRVIKYSSRTQYNWSSWPRDLLWNIEYKENSDPAGHPVVIIGGGFLALLAARELQKNGTDFILFEKNNSLGGVWRHLANTTSFLQTESGTYKFDMHDNVSDSGISAFSHYPSRDEVMREMHDFVAKYSLSDSIRVNTEVTRVAPNDETGYYDVHFQSSEGSLQHSGTITAASVMAFPGRLSTPRKFTFSQEDAFGGVICNGVSDDCPVSDFGGKRVVVVGHGSFALENAKMALERGAEEVTLVCRRRYPVLPKIVSWLINALPGGLRTSQMEEIMNTAYDLIGCSLKELDPSKDDDHERRPMGPAPVSDFYFAAIACGKLKIRVASVTYLSKNTIHTSAQGEKPLHADVFIKCLGFEPSRSIDDVFNVKCIRGFWTNDDPKLFTFYEGKHSFGVLSVDSTTAFSLARRAIESAIFFARYPDKFASVVKELPLEDSSANIGNFYIGQTFQAIMLRHDALRKKFDGIMALKSHRTLMAHPLSEFLTYLELEWRGHISVLGRDPNAIPYPYSAQFFSARLLSVSGITVAPTVYDNDNARPSVVVASGSETTARALARFFPSASVIPDNDPSVLDSKRYQQTHTLIWVMDLPEGDDMSVNVDELWHHGIDMATQFEKIAGTSKSSGVKESRQFIICVFTSSKENKPLSFHMITMAFRGLVRASSVGGWRTRLRYVEVCAEYRPNKALFEQVAHELQTTDDDDASPRESIIGARTSPIVRTLRPYAMNTRTPSEAFHAMLPCGTYVLFGTMNRLALLAADTIGRLSEGRIIKVHFVQVGVPTFPDWQTEVAVKYGPEGNMFVQAHTVDNSVSIMDFWKHIGIKDDDLKGVVIIDMPTEISSDDTFPPPLLIRNYDDLKSWIVPLDLFSVFTSYRSTLGYGHSRAVSSEILASLVESRRALNRTTSHLRWADLHHTMPSNRTQYDHSDPTEISVAAATQVMLDWFSGVRPGDNPDVVIAPKHALMRDARELKATNSWTRSLLTDVVPDDADKEGSGDAAAGRKANAASTFASSFTPEAVRQGVRATLIDVLGFDASAEETLTDTTTFASLGMDSLAAINFRNRLSYLFPGVTLFNHLIFDYPNIEKVTEYIMPRIGLVKNAHKAVSQGVEAGGAAKISPIPSPDSDDYSSLDNSGAGFSIRKLNDIDDGDPIFVLPPMTGTTAPLLALAHVIPYPIYGVDFPQQKKELERIVSLGQLADACIFEIRKIQSQGPYWLAGYSFGSTVGLFIAEALERDGHRVAGLYMMDPRTVPPFVASPSTNTGLTIWVTLTLNGHDISSDVVEEVRQAADSDASLELLLNSPHFPQNMRAFGSNYAMSIDAMLPLTYSLERTFRTIRAPVVVLRCNRSPAVNEFPAYGDLCKTFLEDTLQTDEVVEYNLRKLCTNLHFERVKGNHFNFILQPVVSALARRLCYWKESMSVGDASVPFTVGTLISEDTKPRSLNDVAREKKDEQNTISTCTAAPPPEAIPCSFAQAQKKIPTALVFPGQGSQFVGMLSETKDLPAVKVMLGHAHTILGYDLLELCLKGPLDKLNQTEFCQPALFVAGLAALEKLKMDDPEKVERCQAVAGFSLGEITALCA</sequence>
<dbReference type="CDD" id="cd00827">
    <property type="entry name" value="init_cond_enzymes"/>
    <property type="match status" value="1"/>
</dbReference>
<dbReference type="InterPro" id="IPR036291">
    <property type="entry name" value="NAD(P)-bd_dom_sf"/>
</dbReference>
<dbReference type="GO" id="GO:0004312">
    <property type="term" value="F:fatty acid synthase activity"/>
    <property type="evidence" value="ECO:0007669"/>
    <property type="project" value="TreeGrafter"/>
</dbReference>
<dbReference type="SUPFAM" id="SSF52096">
    <property type="entry name" value="ClpP/crotonase"/>
    <property type="match status" value="6"/>
</dbReference>
<dbReference type="GO" id="GO:0004421">
    <property type="term" value="F:hydroxymethylglutaryl-CoA synthase activity"/>
    <property type="evidence" value="ECO:0007669"/>
    <property type="project" value="InterPro"/>
</dbReference>
<dbReference type="InterPro" id="IPR001031">
    <property type="entry name" value="Thioesterase"/>
</dbReference>
<feature type="region of interest" description="Disordered" evidence="6">
    <location>
        <begin position="2886"/>
        <end position="2908"/>
    </location>
</feature>
<dbReference type="SUPFAM" id="SSF53901">
    <property type="entry name" value="Thiolase-like"/>
    <property type="match status" value="4"/>
</dbReference>
<feature type="region of interest" description="Disordered" evidence="6">
    <location>
        <begin position="1945"/>
        <end position="1968"/>
    </location>
</feature>
<dbReference type="InterPro" id="IPR032821">
    <property type="entry name" value="PKS_assoc"/>
</dbReference>
<keyword evidence="4" id="KW-0808">Transferase</keyword>
<dbReference type="FunFam" id="3.40.47.10:FF:000019">
    <property type="entry name" value="Polyketide synthase type I"/>
    <property type="match status" value="2"/>
</dbReference>
<dbReference type="PANTHER" id="PTHR43775:SF37">
    <property type="entry name" value="SI:DKEY-61P9.11"/>
    <property type="match status" value="1"/>
</dbReference>
<dbReference type="InterPro" id="IPR013217">
    <property type="entry name" value="Methyltransf_12"/>
</dbReference>
<dbReference type="InterPro" id="IPR036736">
    <property type="entry name" value="ACP-like_sf"/>
</dbReference>
<dbReference type="PANTHER" id="PTHR43775">
    <property type="entry name" value="FATTY ACID SYNTHASE"/>
    <property type="match status" value="1"/>
</dbReference>
<dbReference type="GO" id="GO:0006633">
    <property type="term" value="P:fatty acid biosynthetic process"/>
    <property type="evidence" value="ECO:0007669"/>
    <property type="project" value="InterPro"/>
</dbReference>
<dbReference type="SUPFAM" id="SSF53474">
    <property type="entry name" value="alpha/beta-Hydrolases"/>
    <property type="match status" value="1"/>
</dbReference>
<dbReference type="Gene3D" id="1.10.1200.10">
    <property type="entry name" value="ACP-like"/>
    <property type="match status" value="3"/>
</dbReference>
<feature type="domain" description="Ketosynthase family 3 (KS3)" evidence="8">
    <location>
        <begin position="594"/>
        <end position="1016"/>
    </location>
</feature>
<dbReference type="InterPro" id="IPR006162">
    <property type="entry name" value="Ppantetheine_attach_site"/>
</dbReference>
<dbReference type="CDD" id="cd06558">
    <property type="entry name" value="crotonase-like"/>
    <property type="match status" value="2"/>
</dbReference>
<dbReference type="Gene3D" id="3.90.226.10">
    <property type="entry name" value="2-enoyl-CoA Hydratase, Chain A, domain 1"/>
    <property type="match status" value="6"/>
</dbReference>
<feature type="domain" description="Carrier" evidence="7">
    <location>
        <begin position="4512"/>
        <end position="4590"/>
    </location>
</feature>
<dbReference type="SMART" id="SM00823">
    <property type="entry name" value="PKS_PP"/>
    <property type="match status" value="3"/>
</dbReference>
<dbReference type="CDD" id="cd02440">
    <property type="entry name" value="AdoMet_MTases"/>
    <property type="match status" value="1"/>
</dbReference>
<dbReference type="InterPro" id="IPR013528">
    <property type="entry name" value="HMG_CoA_synth_N"/>
</dbReference>
<dbReference type="InterPro" id="IPR014031">
    <property type="entry name" value="Ketoacyl_synth_C"/>
</dbReference>
<dbReference type="InterPro" id="IPR014030">
    <property type="entry name" value="Ketoacyl_synth_N"/>
</dbReference>
<dbReference type="SUPFAM" id="SSF53335">
    <property type="entry name" value="S-adenosyl-L-methionine-dependent methyltransferases"/>
    <property type="match status" value="1"/>
</dbReference>
<dbReference type="Pfam" id="PF01154">
    <property type="entry name" value="HMG_CoA_synt_N"/>
    <property type="match status" value="1"/>
</dbReference>
<evidence type="ECO:0000256" key="2">
    <source>
        <dbReference type="ARBA" id="ARBA00022450"/>
    </source>
</evidence>
<dbReference type="InterPro" id="IPR001227">
    <property type="entry name" value="Ac_transferase_dom_sf"/>
</dbReference>
<dbReference type="GO" id="GO:0006084">
    <property type="term" value="P:acetyl-CoA metabolic process"/>
    <property type="evidence" value="ECO:0007669"/>
    <property type="project" value="InterPro"/>
</dbReference>
<dbReference type="InterPro" id="IPR020841">
    <property type="entry name" value="PKS_Beta-ketoAc_synthase_dom"/>
</dbReference>
<dbReference type="GO" id="GO:0010142">
    <property type="term" value="P:farnesyl diphosphate biosynthetic process, mevalonate pathway"/>
    <property type="evidence" value="ECO:0007669"/>
    <property type="project" value="InterPro"/>
</dbReference>
<feature type="non-terminal residue" evidence="9">
    <location>
        <position position="1"/>
    </location>
</feature>
<dbReference type="Pfam" id="PF02801">
    <property type="entry name" value="Ketoacyl-synt_C"/>
    <property type="match status" value="2"/>
</dbReference>
<dbReference type="Pfam" id="PF00109">
    <property type="entry name" value="ketoacyl-synt"/>
    <property type="match status" value="2"/>
</dbReference>
<dbReference type="SUPFAM" id="SSF47336">
    <property type="entry name" value="ACP-like"/>
    <property type="match status" value="3"/>
</dbReference>
<dbReference type="InterPro" id="IPR018201">
    <property type="entry name" value="Ketoacyl_synth_AS"/>
</dbReference>
<dbReference type="Pfam" id="PF08540">
    <property type="entry name" value="HMG_CoA_synt_C"/>
    <property type="match status" value="2"/>
</dbReference>
<dbReference type="InterPro" id="IPR016039">
    <property type="entry name" value="Thiolase-like"/>
</dbReference>
<dbReference type="CDD" id="cd00833">
    <property type="entry name" value="PKS"/>
    <property type="match status" value="2"/>
</dbReference>
<feature type="domain" description="Carrier" evidence="7">
    <location>
        <begin position="2916"/>
        <end position="2992"/>
    </location>
</feature>
<dbReference type="Pfam" id="PF16197">
    <property type="entry name" value="KAsynt_C_assoc"/>
    <property type="match status" value="1"/>
</dbReference>
<dbReference type="InterPro" id="IPR057326">
    <property type="entry name" value="KR_dom"/>
</dbReference>
<dbReference type="GO" id="GO:0031177">
    <property type="term" value="F:phosphopantetheine binding"/>
    <property type="evidence" value="ECO:0007669"/>
    <property type="project" value="InterPro"/>
</dbReference>
<dbReference type="SMART" id="SM00825">
    <property type="entry name" value="PKS_KS"/>
    <property type="match status" value="2"/>
</dbReference>
<feature type="non-terminal residue" evidence="9">
    <location>
        <position position="5075"/>
    </location>
</feature>
<feature type="domain" description="Carrier" evidence="7">
    <location>
        <begin position="501"/>
        <end position="577"/>
    </location>
</feature>
<dbReference type="PROSITE" id="PS00606">
    <property type="entry name" value="KS3_1"/>
    <property type="match status" value="2"/>
</dbReference>
<dbReference type="Gene3D" id="3.40.50.150">
    <property type="entry name" value="Vaccinia Virus protein VP39"/>
    <property type="match status" value="1"/>
</dbReference>
<keyword evidence="2" id="KW-0596">Phosphopantetheine</keyword>
<keyword evidence="3" id="KW-0597">Phosphoprotein</keyword>
<dbReference type="Gene3D" id="3.40.50.1820">
    <property type="entry name" value="alpha/beta hydrolase"/>
    <property type="match status" value="1"/>
</dbReference>
<dbReference type="PROSITE" id="PS00012">
    <property type="entry name" value="PHOSPHOPANTETHEINE"/>
    <property type="match status" value="1"/>
</dbReference>
<evidence type="ECO:0000256" key="4">
    <source>
        <dbReference type="ARBA" id="ARBA00022679"/>
    </source>
</evidence>
<dbReference type="InterPro" id="IPR020806">
    <property type="entry name" value="PKS_PP-bd"/>
</dbReference>
<organism evidence="9">
    <name type="scientific">Hematodinium sp. SG-2015</name>
    <dbReference type="NCBI Taxonomy" id="1649283"/>
    <lineage>
        <taxon>Eukaryota</taxon>
        <taxon>Sar</taxon>
        <taxon>Alveolata</taxon>
        <taxon>Dinophyceae</taxon>
        <taxon>Syndiniales</taxon>
        <taxon>Syndiniaceae</taxon>
        <taxon>Hematodinium</taxon>
    </lineage>
</organism>
<dbReference type="InterPro" id="IPR013968">
    <property type="entry name" value="PKS_KR"/>
</dbReference>
<dbReference type="Pfam" id="PF00975">
    <property type="entry name" value="Thioesterase"/>
    <property type="match status" value="1"/>
</dbReference>
<dbReference type="InterPro" id="IPR029058">
    <property type="entry name" value="AB_hydrolase_fold"/>
</dbReference>
<dbReference type="InterPro" id="IPR001753">
    <property type="entry name" value="Enoyl-CoA_hydra/iso"/>
</dbReference>
<dbReference type="InterPro" id="IPR013746">
    <property type="entry name" value="HMG_CoA_synt_C_dom"/>
</dbReference>
<feature type="compositionally biased region" description="Polar residues" evidence="6">
    <location>
        <begin position="2890"/>
        <end position="2905"/>
    </location>
</feature>
<dbReference type="Pfam" id="PF08659">
    <property type="entry name" value="KR"/>
    <property type="match status" value="1"/>
</dbReference>
<dbReference type="EMBL" id="KP739890">
    <property type="protein sequence ID" value="AKG25417.1"/>
    <property type="molecule type" value="mRNA"/>
</dbReference>
<dbReference type="SUPFAM" id="SSF51905">
    <property type="entry name" value="FAD/NAD(P)-binding domain"/>
    <property type="match status" value="2"/>
</dbReference>
<dbReference type="PROSITE" id="PS50075">
    <property type="entry name" value="CARRIER"/>
    <property type="match status" value="3"/>
</dbReference>
<reference evidence="9" key="1">
    <citation type="journal article" date="2015" name="Proc. Natl. Acad. Sci. U.S.A.">
        <title>Endosymbiosis undone by stepwise elimination of the plastid in a parasitic dinoflagellate.</title>
        <authorList>
            <person name="Gornik S.G."/>
            <person name="Febrimarsa"/>
            <person name="Cassin A.M."/>
            <person name="MacRae J.I."/>
            <person name="Ramaprasad A."/>
            <person name="Rchiad Z."/>
            <person name="McConville M.J."/>
            <person name="Bacic A."/>
            <person name="McFadden G.I."/>
            <person name="Pain A."/>
            <person name="Waller R.F."/>
        </authorList>
    </citation>
    <scope>NUCLEOTIDE SEQUENCE</scope>
</reference>
<dbReference type="InterPro" id="IPR029045">
    <property type="entry name" value="ClpP/crotonase-like_dom_sf"/>
</dbReference>
<dbReference type="SUPFAM" id="SSF51735">
    <property type="entry name" value="NAD(P)-binding Rossmann-fold domains"/>
    <property type="match status" value="1"/>
</dbReference>
<keyword evidence="5" id="KW-0511">Multifunctional enzyme</keyword>